<comment type="caution">
    <text evidence="1">The sequence shown here is derived from an EMBL/GenBank/DDBJ whole genome shotgun (WGS) entry which is preliminary data.</text>
</comment>
<evidence type="ECO:0000313" key="1">
    <source>
        <dbReference type="EMBL" id="KKM73000.1"/>
    </source>
</evidence>
<reference evidence="1" key="1">
    <citation type="journal article" date="2015" name="Nature">
        <title>Complex archaea that bridge the gap between prokaryotes and eukaryotes.</title>
        <authorList>
            <person name="Spang A."/>
            <person name="Saw J.H."/>
            <person name="Jorgensen S.L."/>
            <person name="Zaremba-Niedzwiedzka K."/>
            <person name="Martijn J."/>
            <person name="Lind A.E."/>
            <person name="van Eijk R."/>
            <person name="Schleper C."/>
            <person name="Guy L."/>
            <person name="Ettema T.J."/>
        </authorList>
    </citation>
    <scope>NUCLEOTIDE SEQUENCE</scope>
</reference>
<gene>
    <name evidence="1" type="ORF">LCGC14_1414790</name>
</gene>
<proteinExistence type="predicted"/>
<dbReference type="AlphaFoldDB" id="A0A0F9M8L8"/>
<feature type="non-terminal residue" evidence="1">
    <location>
        <position position="1"/>
    </location>
</feature>
<protein>
    <submittedName>
        <fullName evidence="1">Uncharacterized protein</fullName>
    </submittedName>
</protein>
<accession>A0A0F9M8L8</accession>
<name>A0A0F9M8L8_9ZZZZ</name>
<dbReference type="EMBL" id="LAZR01009373">
    <property type="protein sequence ID" value="KKM73000.1"/>
    <property type="molecule type" value="Genomic_DNA"/>
</dbReference>
<sequence length="63" mass="7545">YRAVMGMLLAFYKERQKWLEWFVGSCEHADPDVGIMPCHRWECYHCVASKAWELRLTPEQGRK</sequence>
<organism evidence="1">
    <name type="scientific">marine sediment metagenome</name>
    <dbReference type="NCBI Taxonomy" id="412755"/>
    <lineage>
        <taxon>unclassified sequences</taxon>
        <taxon>metagenomes</taxon>
        <taxon>ecological metagenomes</taxon>
    </lineage>
</organism>